<keyword evidence="4" id="KW-1185">Reference proteome</keyword>
<dbReference type="PANTHER" id="PTHR33110:SF143">
    <property type="entry name" value="F-BOX DOMAIN CONTAINING PROTEIN, EXPRESSED"/>
    <property type="match status" value="1"/>
</dbReference>
<feature type="domain" description="F-box" evidence="2">
    <location>
        <begin position="11"/>
        <end position="47"/>
    </location>
</feature>
<proteinExistence type="predicted"/>
<organism evidence="3 4">
    <name type="scientific">Eleusine coracana subsp. coracana</name>
    <dbReference type="NCBI Taxonomy" id="191504"/>
    <lineage>
        <taxon>Eukaryota</taxon>
        <taxon>Viridiplantae</taxon>
        <taxon>Streptophyta</taxon>
        <taxon>Embryophyta</taxon>
        <taxon>Tracheophyta</taxon>
        <taxon>Spermatophyta</taxon>
        <taxon>Magnoliopsida</taxon>
        <taxon>Liliopsida</taxon>
        <taxon>Poales</taxon>
        <taxon>Poaceae</taxon>
        <taxon>PACMAD clade</taxon>
        <taxon>Chloridoideae</taxon>
        <taxon>Cynodonteae</taxon>
        <taxon>Eleusininae</taxon>
        <taxon>Eleusine</taxon>
    </lineage>
</organism>
<name>A0AAV5E1U7_ELECO</name>
<dbReference type="Pfam" id="PF03478">
    <property type="entry name" value="Beta-prop_KIB1-4"/>
    <property type="match status" value="1"/>
</dbReference>
<sequence length="425" mass="47154">MLTAPALPSSWEELPPDLLGLVLALLPCLADRVHLRAVCRTWRAAAAAQRHESLPPPLPWLALRDGGLISLDGAPVRCAPIIRAGVFSYRAVCNLAFLVHVDGRCSLMNPLSGLTLPLPGLASAVLKQLDESKFYGRRDFHKTFVKVILSSPLDSAPDPLVAVIVMDGTSVAISVCKQQEGAISFNIRPKRNRRIRPLSTGVSPPGPDTPQGPRRFDDIAFLHGRLYALTRHEGLRVIDLDSYHLQEPKLSSGFQQCIVDDPKQQEMYTCYTDDLGRVVLRYLVESNGRLLMVRRWMSFPRNCPVGDQDRTYQFEVFEAYLSTIPGWWMKVDTLGDQAVFLGSECSKSVLASQCSGGIQEDCIYFMHRVFDNPSKGLISSHADPLADSGVYSMRNGEIKPLLPTAVMAELQSKIQYLTWFFPADA</sequence>
<comment type="caution">
    <text evidence="3">The sequence shown here is derived from an EMBL/GenBank/DDBJ whole genome shotgun (WGS) entry which is preliminary data.</text>
</comment>
<evidence type="ECO:0008006" key="5">
    <source>
        <dbReference type="Google" id="ProtNLM"/>
    </source>
</evidence>
<reference evidence="3" key="2">
    <citation type="submission" date="2021-12" db="EMBL/GenBank/DDBJ databases">
        <title>Resequencing data analysis of finger millet.</title>
        <authorList>
            <person name="Hatakeyama M."/>
            <person name="Aluri S."/>
            <person name="Balachadran M.T."/>
            <person name="Sivarajan S.R."/>
            <person name="Poveda L."/>
            <person name="Shimizu-Inatsugi R."/>
            <person name="Schlapbach R."/>
            <person name="Sreeman S.M."/>
            <person name="Shimizu K.K."/>
        </authorList>
    </citation>
    <scope>NUCLEOTIDE SEQUENCE</scope>
</reference>
<reference evidence="3" key="1">
    <citation type="journal article" date="2018" name="DNA Res.">
        <title>Multiple hybrid de novo genome assembly of finger millet, an orphan allotetraploid crop.</title>
        <authorList>
            <person name="Hatakeyama M."/>
            <person name="Aluri S."/>
            <person name="Balachadran M.T."/>
            <person name="Sivarajan S.R."/>
            <person name="Patrignani A."/>
            <person name="Gruter S."/>
            <person name="Poveda L."/>
            <person name="Shimizu-Inatsugi R."/>
            <person name="Baeten J."/>
            <person name="Francoijs K.J."/>
            <person name="Nataraja K.N."/>
            <person name="Reddy Y.A.N."/>
            <person name="Phadnis S."/>
            <person name="Ravikumar R.L."/>
            <person name="Schlapbach R."/>
            <person name="Sreeman S.M."/>
            <person name="Shimizu K.K."/>
        </authorList>
    </citation>
    <scope>NUCLEOTIDE SEQUENCE</scope>
</reference>
<evidence type="ECO:0000313" key="4">
    <source>
        <dbReference type="Proteomes" id="UP001054889"/>
    </source>
</evidence>
<dbReference type="InterPro" id="IPR005174">
    <property type="entry name" value="KIB1-4_b-propeller"/>
</dbReference>
<evidence type="ECO:0000259" key="2">
    <source>
        <dbReference type="Pfam" id="PF12937"/>
    </source>
</evidence>
<dbReference type="Proteomes" id="UP001054889">
    <property type="component" value="Unassembled WGS sequence"/>
</dbReference>
<dbReference type="InterPro" id="IPR001810">
    <property type="entry name" value="F-box_dom"/>
</dbReference>
<dbReference type="InterPro" id="IPR036047">
    <property type="entry name" value="F-box-like_dom_sf"/>
</dbReference>
<dbReference type="PANTHER" id="PTHR33110">
    <property type="entry name" value="F-BOX/KELCH-REPEAT PROTEIN-RELATED"/>
    <property type="match status" value="1"/>
</dbReference>
<dbReference type="EMBL" id="BQKI01000072">
    <property type="protein sequence ID" value="GJN16461.1"/>
    <property type="molecule type" value="Genomic_DNA"/>
</dbReference>
<feature type="domain" description="KIB1-4 beta-propeller" evidence="1">
    <location>
        <begin position="96"/>
        <end position="391"/>
    </location>
</feature>
<protein>
    <recommendedName>
        <fullName evidence="5">DUF295 domain-containing protein</fullName>
    </recommendedName>
</protein>
<evidence type="ECO:0000259" key="1">
    <source>
        <dbReference type="Pfam" id="PF03478"/>
    </source>
</evidence>
<dbReference type="Gene3D" id="1.20.1280.50">
    <property type="match status" value="1"/>
</dbReference>
<dbReference type="SUPFAM" id="SSF81383">
    <property type="entry name" value="F-box domain"/>
    <property type="match status" value="1"/>
</dbReference>
<evidence type="ECO:0000313" key="3">
    <source>
        <dbReference type="EMBL" id="GJN16461.1"/>
    </source>
</evidence>
<dbReference type="Pfam" id="PF12937">
    <property type="entry name" value="F-box-like"/>
    <property type="match status" value="1"/>
</dbReference>
<dbReference type="AlphaFoldDB" id="A0AAV5E1U7"/>
<gene>
    <name evidence="3" type="primary">gb03451</name>
    <name evidence="3" type="ORF">PR202_gb03451</name>
</gene>
<accession>A0AAV5E1U7</accession>